<dbReference type="Proteomes" id="UP000067711">
    <property type="component" value="Chromosome 2"/>
</dbReference>
<reference evidence="1 2" key="1">
    <citation type="submission" date="2015-12" db="EMBL/GenBank/DDBJ databases">
        <title>Diversity of Burkholderia near neighbor genomes.</title>
        <authorList>
            <person name="Sahl J."/>
            <person name="Wagner D."/>
            <person name="Keim P."/>
        </authorList>
    </citation>
    <scope>NUCLEOTIDE SEQUENCE [LARGE SCALE GENOMIC DNA]</scope>
    <source>
        <strain evidence="1 2">BDU8</strain>
    </source>
</reference>
<protein>
    <submittedName>
        <fullName evidence="1">Uncharacterized protein</fullName>
    </submittedName>
</protein>
<proteinExistence type="predicted"/>
<dbReference type="EMBL" id="CP013388">
    <property type="protein sequence ID" value="AOJ06553.1"/>
    <property type="molecule type" value="Genomic_DNA"/>
</dbReference>
<organism evidence="1 2">
    <name type="scientific">Burkholderia mayonis</name>
    <dbReference type="NCBI Taxonomy" id="1385591"/>
    <lineage>
        <taxon>Bacteria</taxon>
        <taxon>Pseudomonadati</taxon>
        <taxon>Pseudomonadota</taxon>
        <taxon>Betaproteobacteria</taxon>
        <taxon>Burkholderiales</taxon>
        <taxon>Burkholderiaceae</taxon>
        <taxon>Burkholderia</taxon>
        <taxon>pseudomallei group</taxon>
    </lineage>
</organism>
<dbReference type="AlphaFoldDB" id="A0A1B4FS97"/>
<name>A0A1B4FS97_9BURK</name>
<gene>
    <name evidence="1" type="ORF">WS71_03875</name>
</gene>
<accession>A0A1B4FS97</accession>
<sequence length="117" mass="12614">MSNAGAALAAALDRRLRQLAGTPPRPPAFRVYAREPIASRVASHHRMACVVKTRANTVPRRAVPSLQATLARTHVPSPRSFTLRTTDVDLAFVIACAYAATPTTSDARLATSDARHR</sequence>
<evidence type="ECO:0000313" key="2">
    <source>
        <dbReference type="Proteomes" id="UP000067711"/>
    </source>
</evidence>
<evidence type="ECO:0000313" key="1">
    <source>
        <dbReference type="EMBL" id="AOJ06553.1"/>
    </source>
</evidence>